<evidence type="ECO:0000259" key="1">
    <source>
        <dbReference type="Pfam" id="PF14339"/>
    </source>
</evidence>
<gene>
    <name evidence="2" type="ORF">GCM10023184_09630</name>
</gene>
<evidence type="ECO:0000313" key="2">
    <source>
        <dbReference type="EMBL" id="GAA4323002.1"/>
    </source>
</evidence>
<keyword evidence="3" id="KW-1185">Reference proteome</keyword>
<reference evidence="3" key="1">
    <citation type="journal article" date="2019" name="Int. J. Syst. Evol. Microbiol.">
        <title>The Global Catalogue of Microorganisms (GCM) 10K type strain sequencing project: providing services to taxonomists for standard genome sequencing and annotation.</title>
        <authorList>
            <consortium name="The Broad Institute Genomics Platform"/>
            <consortium name="The Broad Institute Genome Sequencing Center for Infectious Disease"/>
            <person name="Wu L."/>
            <person name="Ma J."/>
        </authorList>
    </citation>
    <scope>NUCLEOTIDE SEQUENCE [LARGE SCALE GENOMIC DNA]</scope>
    <source>
        <strain evidence="3">JCM 17919</strain>
    </source>
</reference>
<protein>
    <recommendedName>
        <fullName evidence="1">DUF4394 domain-containing protein</fullName>
    </recommendedName>
</protein>
<comment type="caution">
    <text evidence="2">The sequence shown here is derived from an EMBL/GenBank/DDBJ whole genome shotgun (WGS) entry which is preliminary data.</text>
</comment>
<evidence type="ECO:0000313" key="3">
    <source>
        <dbReference type="Proteomes" id="UP001501725"/>
    </source>
</evidence>
<dbReference type="SUPFAM" id="SSF69322">
    <property type="entry name" value="Tricorn protease domain 2"/>
    <property type="match status" value="1"/>
</dbReference>
<dbReference type="Pfam" id="PF14339">
    <property type="entry name" value="DUF4394"/>
    <property type="match status" value="2"/>
</dbReference>
<dbReference type="Proteomes" id="UP001501725">
    <property type="component" value="Unassembled WGS sequence"/>
</dbReference>
<feature type="domain" description="DUF4394" evidence="1">
    <location>
        <begin position="21"/>
        <end position="243"/>
    </location>
</feature>
<accession>A0ABP8GET0</accession>
<organism evidence="2 3">
    <name type="scientific">Flaviaesturariibacter amylovorans</name>
    <dbReference type="NCBI Taxonomy" id="1084520"/>
    <lineage>
        <taxon>Bacteria</taxon>
        <taxon>Pseudomonadati</taxon>
        <taxon>Bacteroidota</taxon>
        <taxon>Chitinophagia</taxon>
        <taxon>Chitinophagales</taxon>
        <taxon>Chitinophagaceae</taxon>
        <taxon>Flaviaestuariibacter</taxon>
    </lineage>
</organism>
<feature type="domain" description="DUF4394" evidence="1">
    <location>
        <begin position="260"/>
        <end position="476"/>
    </location>
</feature>
<name>A0ABP8GET0_9BACT</name>
<sequence>MPPPTVVKPDQIFFGVSASNQLLRFNANAVETATATMSISGLAAGESILGIDFRPATGELYAVTNTSRLYIINTATGAARIVGSAAFTPALTGSAVAFDFNPTVDRIRLVGSDGQNLRLNPETGAVAATDGVINGAAGASISGAAYSGNTAGSGSTVLYDIDRVSGKLYRQNPPNNGTLVEIGSLGVGAITGAAGFDIAPNGAVALASLTVGGQNNLYQIDTTSGKATLLGTFSAANAVAAIAIPTNPVAYAVDDMNNLLIFDATATTSPAIITKPITGMAASETVLGIDIRPLNGQIYALGSTSRLYTINAASGAATAVGAGPFATLLSGTSFGFDFNPTVDRIRVVSDNGQNLRLHPDLGTVVFVDGTINPGMPNLSAAAYTNNFAGAATTVLYVMDHTADKLYTQVPPNNGTLVETGALGVNIDAANGFDIGSTTGKAYGIFTVGGARGLYSINLTSGMATKTADFSRPVRGFTLGLSL</sequence>
<dbReference type="InterPro" id="IPR025507">
    <property type="entry name" value="DUF4394"/>
</dbReference>
<proteinExistence type="predicted"/>
<dbReference type="EMBL" id="BAABGY010000003">
    <property type="protein sequence ID" value="GAA4323002.1"/>
    <property type="molecule type" value="Genomic_DNA"/>
</dbReference>